<dbReference type="PIRSF" id="PIRSF006092">
    <property type="entry name" value="GreA_GreB"/>
    <property type="match status" value="1"/>
</dbReference>
<evidence type="ECO:0000256" key="7">
    <source>
        <dbReference type="ARBA" id="ARBA00030776"/>
    </source>
</evidence>
<comment type="similarity">
    <text evidence="1 8">Belongs to the GreA/GreB family.</text>
</comment>
<organism evidence="11 12">
    <name type="scientific">Candidatus Dojkabacteria bacterium</name>
    <dbReference type="NCBI Taxonomy" id="2099670"/>
    <lineage>
        <taxon>Bacteria</taxon>
        <taxon>Candidatus Dojkabacteria</taxon>
    </lineage>
</organism>
<keyword evidence="5 8" id="KW-0804">Transcription</keyword>
<evidence type="ECO:0000259" key="9">
    <source>
        <dbReference type="Pfam" id="PF01272"/>
    </source>
</evidence>
<dbReference type="GO" id="GO:0003746">
    <property type="term" value="F:translation elongation factor activity"/>
    <property type="evidence" value="ECO:0007669"/>
    <property type="project" value="UniProtKB-KW"/>
</dbReference>
<evidence type="ECO:0000313" key="11">
    <source>
        <dbReference type="EMBL" id="NLD25317.1"/>
    </source>
</evidence>
<name>A0A847CYS5_9BACT</name>
<evidence type="ECO:0000256" key="8">
    <source>
        <dbReference type="HAMAP-Rule" id="MF_00105"/>
    </source>
</evidence>
<comment type="function">
    <text evidence="6 8">Necessary for efficient RNA polymerase transcription elongation past template-encoded arresting sites. The arresting sites in DNA have the property of trapping a certain fraction of elongating RNA polymerases that pass through, resulting in locked ternary complexes. Cleavage of the nascent transcript by cleavage factors such as GreA or GreB allows the resumption of elongation from the new 3'terminus. GreA releases sequences of 2 to 3 nucleotides.</text>
</comment>
<feature type="domain" description="Transcription elongation factor GreA/GreB C-terminal" evidence="9">
    <location>
        <begin position="83"/>
        <end position="152"/>
    </location>
</feature>
<dbReference type="GO" id="GO:0070063">
    <property type="term" value="F:RNA polymerase binding"/>
    <property type="evidence" value="ECO:0007669"/>
    <property type="project" value="InterPro"/>
</dbReference>
<keyword evidence="11" id="KW-0648">Protein biosynthesis</keyword>
<dbReference type="EMBL" id="JAAZBX010000004">
    <property type="protein sequence ID" value="NLD25317.1"/>
    <property type="molecule type" value="Genomic_DNA"/>
</dbReference>
<dbReference type="GO" id="GO:0032784">
    <property type="term" value="P:regulation of DNA-templated transcription elongation"/>
    <property type="evidence" value="ECO:0007669"/>
    <property type="project" value="UniProtKB-UniRule"/>
</dbReference>
<evidence type="ECO:0000256" key="5">
    <source>
        <dbReference type="ARBA" id="ARBA00023163"/>
    </source>
</evidence>
<dbReference type="HAMAP" id="MF_00105">
    <property type="entry name" value="GreA_GreB"/>
    <property type="match status" value="1"/>
</dbReference>
<dbReference type="Pfam" id="PF03449">
    <property type="entry name" value="GreA_GreB_N"/>
    <property type="match status" value="1"/>
</dbReference>
<proteinExistence type="inferred from homology"/>
<dbReference type="InterPro" id="IPR001437">
    <property type="entry name" value="Tscrpt_elong_fac_GreA/B_C"/>
</dbReference>
<protein>
    <recommendedName>
        <fullName evidence="2 8">Transcription elongation factor GreA</fullName>
    </recommendedName>
    <alternativeName>
        <fullName evidence="7 8">Transcript cleavage factor GreA</fullName>
    </alternativeName>
</protein>
<feature type="domain" description="Transcription elongation factor GreA/GreB N-terminal" evidence="10">
    <location>
        <begin position="8"/>
        <end position="77"/>
    </location>
</feature>
<dbReference type="InterPro" id="IPR036805">
    <property type="entry name" value="Tscrpt_elong_fac_GreA/B_N_sf"/>
</dbReference>
<gene>
    <name evidence="8" type="primary">greA</name>
    <name evidence="11" type="ORF">GX656_01600</name>
</gene>
<evidence type="ECO:0000256" key="3">
    <source>
        <dbReference type="ARBA" id="ARBA00023015"/>
    </source>
</evidence>
<dbReference type="InterPro" id="IPR022691">
    <property type="entry name" value="Tscrpt_elong_fac_GreA/B_N"/>
</dbReference>
<keyword evidence="3 8" id="KW-0805">Transcription regulation</keyword>
<evidence type="ECO:0000256" key="2">
    <source>
        <dbReference type="ARBA" id="ARBA00013729"/>
    </source>
</evidence>
<dbReference type="SUPFAM" id="SSF54534">
    <property type="entry name" value="FKBP-like"/>
    <property type="match status" value="1"/>
</dbReference>
<dbReference type="InterPro" id="IPR023459">
    <property type="entry name" value="Tscrpt_elong_fac_GreA/B_fam"/>
</dbReference>
<dbReference type="PANTHER" id="PTHR30437:SF4">
    <property type="entry name" value="TRANSCRIPTION ELONGATION FACTOR GREA"/>
    <property type="match status" value="1"/>
</dbReference>
<dbReference type="FunFam" id="1.10.287.180:FF:000001">
    <property type="entry name" value="Transcription elongation factor GreA"/>
    <property type="match status" value="1"/>
</dbReference>
<dbReference type="PANTHER" id="PTHR30437">
    <property type="entry name" value="TRANSCRIPTION ELONGATION FACTOR GREA"/>
    <property type="match status" value="1"/>
</dbReference>
<dbReference type="SUPFAM" id="SSF46557">
    <property type="entry name" value="GreA transcript cleavage protein, N-terminal domain"/>
    <property type="match status" value="1"/>
</dbReference>
<reference evidence="11 12" key="1">
    <citation type="journal article" date="2020" name="Biotechnol. Biofuels">
        <title>New insights from the biogas microbiome by comprehensive genome-resolved metagenomics of nearly 1600 species originating from multiple anaerobic digesters.</title>
        <authorList>
            <person name="Campanaro S."/>
            <person name="Treu L."/>
            <person name="Rodriguez-R L.M."/>
            <person name="Kovalovszki A."/>
            <person name="Ziels R.M."/>
            <person name="Maus I."/>
            <person name="Zhu X."/>
            <person name="Kougias P.G."/>
            <person name="Basile A."/>
            <person name="Luo G."/>
            <person name="Schluter A."/>
            <person name="Konstantinidis K.T."/>
            <person name="Angelidaki I."/>
        </authorList>
    </citation>
    <scope>NUCLEOTIDE SEQUENCE [LARGE SCALE GENOMIC DNA]</scope>
    <source>
        <strain evidence="11">AS06rmzACSIP_65</strain>
    </source>
</reference>
<dbReference type="Pfam" id="PF01272">
    <property type="entry name" value="GreA_GreB"/>
    <property type="match status" value="1"/>
</dbReference>
<dbReference type="AlphaFoldDB" id="A0A847CYS5"/>
<evidence type="ECO:0000256" key="6">
    <source>
        <dbReference type="ARBA" id="ARBA00024916"/>
    </source>
</evidence>
<evidence type="ECO:0000259" key="10">
    <source>
        <dbReference type="Pfam" id="PF03449"/>
    </source>
</evidence>
<evidence type="ECO:0000313" key="12">
    <source>
        <dbReference type="Proteomes" id="UP000545876"/>
    </source>
</evidence>
<accession>A0A847CYS5</accession>
<evidence type="ECO:0000256" key="4">
    <source>
        <dbReference type="ARBA" id="ARBA00023125"/>
    </source>
</evidence>
<dbReference type="GO" id="GO:0003677">
    <property type="term" value="F:DNA binding"/>
    <property type="evidence" value="ECO:0007669"/>
    <property type="project" value="UniProtKB-UniRule"/>
</dbReference>
<keyword evidence="4 8" id="KW-0238">DNA-binding</keyword>
<evidence type="ECO:0000256" key="1">
    <source>
        <dbReference type="ARBA" id="ARBA00008213"/>
    </source>
</evidence>
<sequence>MDSTGDFLITKEGLEKLETELKEREGKVRKHIANTLDEMRNQGDLRENDAYSMAIEEQHINEERILEIRLKIKNAKVVKDRGKDTVGVGDTVVLEGEKKLEYQLVSEEETNPLEGKISYLSPIGKSVMGKKIGEKIQIETPKGSISYKIVSIG</sequence>
<dbReference type="Gene3D" id="1.10.287.180">
    <property type="entry name" value="Transcription elongation factor, GreA/GreB, N-terminal domain"/>
    <property type="match status" value="1"/>
</dbReference>
<dbReference type="Proteomes" id="UP000545876">
    <property type="component" value="Unassembled WGS sequence"/>
</dbReference>
<keyword evidence="11" id="KW-0251">Elongation factor</keyword>
<dbReference type="Gene3D" id="3.10.50.30">
    <property type="entry name" value="Transcription elongation factor, GreA/GreB, C-terminal domain"/>
    <property type="match status" value="1"/>
</dbReference>
<dbReference type="InterPro" id="IPR028624">
    <property type="entry name" value="Tscrpt_elong_fac_GreA/B"/>
</dbReference>
<dbReference type="GO" id="GO:0006354">
    <property type="term" value="P:DNA-templated transcription elongation"/>
    <property type="evidence" value="ECO:0007669"/>
    <property type="project" value="TreeGrafter"/>
</dbReference>
<dbReference type="InterPro" id="IPR036953">
    <property type="entry name" value="GreA/GreB_C_sf"/>
</dbReference>
<comment type="caution">
    <text evidence="11">The sequence shown here is derived from an EMBL/GenBank/DDBJ whole genome shotgun (WGS) entry which is preliminary data.</text>
</comment>